<sequence>MVNHLGWADMTGEPMVVSVLTIHAAFGVLPS</sequence>
<keyword evidence="2" id="KW-1185">Reference proteome</keyword>
<reference evidence="1 2" key="1">
    <citation type="submission" date="2019-11" db="EMBL/GenBank/DDBJ databases">
        <title>Complete genome sequence of Corynebacterium kalinowskii 1959, a novel Corynebacterium species isolated from soil of a small paddock in Vilsendorf, Germany.</title>
        <authorList>
            <person name="Schaffert L."/>
            <person name="Ruwe M."/>
            <person name="Milse J."/>
            <person name="Hanuschka K."/>
            <person name="Ortseifen V."/>
            <person name="Droste J."/>
            <person name="Brandt D."/>
            <person name="Schlueter L."/>
            <person name="Kutter Y."/>
            <person name="Vinke S."/>
            <person name="Viehoefer P."/>
            <person name="Jacob L."/>
            <person name="Luebke N.-C."/>
            <person name="Schulte-Berndt E."/>
            <person name="Hain C."/>
            <person name="Linder M."/>
            <person name="Schmidt P."/>
            <person name="Wollenschlaeger L."/>
            <person name="Luttermann T."/>
            <person name="Thieme E."/>
            <person name="Hassa J."/>
            <person name="Haak M."/>
            <person name="Wittchen M."/>
            <person name="Mentz A."/>
            <person name="Persicke M."/>
            <person name="Busche T."/>
            <person name="Ruckert C."/>
        </authorList>
    </citation>
    <scope>NUCLEOTIDE SEQUENCE [LARGE SCALE GENOMIC DNA]</scope>
    <source>
        <strain evidence="1 2">2039</strain>
    </source>
</reference>
<evidence type="ECO:0000313" key="1">
    <source>
        <dbReference type="EMBL" id="QGU07645.1"/>
    </source>
</evidence>
<dbReference type="EMBL" id="CP046455">
    <property type="protein sequence ID" value="QGU07645.1"/>
    <property type="molecule type" value="Genomic_DNA"/>
</dbReference>
<dbReference type="Proteomes" id="UP000424462">
    <property type="component" value="Chromosome"/>
</dbReference>
<proteinExistence type="predicted"/>
<evidence type="ECO:0000313" key="2">
    <source>
        <dbReference type="Proteomes" id="UP000424462"/>
    </source>
</evidence>
<accession>A0A6B8W8M8</accession>
<protein>
    <submittedName>
        <fullName evidence="1">Uncharacterized protein</fullName>
    </submittedName>
</protein>
<dbReference type="AlphaFoldDB" id="A0A6B8W8M8"/>
<organism evidence="1 2">
    <name type="scientific">Corynebacterium occultum</name>
    <dbReference type="NCBI Taxonomy" id="2675219"/>
    <lineage>
        <taxon>Bacteria</taxon>
        <taxon>Bacillati</taxon>
        <taxon>Actinomycetota</taxon>
        <taxon>Actinomycetes</taxon>
        <taxon>Mycobacteriales</taxon>
        <taxon>Corynebacteriaceae</taxon>
        <taxon>Corynebacterium</taxon>
    </lineage>
</organism>
<name>A0A6B8W8M8_9CORY</name>
<dbReference type="KEGG" id="cok:COCCU_08605"/>
<gene>
    <name evidence="1" type="ORF">COCCU_08605</name>
</gene>